<keyword evidence="1" id="KW-0812">Transmembrane</keyword>
<dbReference type="EMBL" id="LCLA01000003">
    <property type="protein sequence ID" value="KKU10790.1"/>
    <property type="molecule type" value="Genomic_DNA"/>
</dbReference>
<evidence type="ECO:0000313" key="3">
    <source>
        <dbReference type="Proteomes" id="UP000034329"/>
    </source>
</evidence>
<gene>
    <name evidence="2" type="ORF">UX13_C0003G0002</name>
</gene>
<reference evidence="2 3" key="1">
    <citation type="journal article" date="2015" name="Nature">
        <title>rRNA introns, odd ribosomes, and small enigmatic genomes across a large radiation of phyla.</title>
        <authorList>
            <person name="Brown C.T."/>
            <person name="Hug L.A."/>
            <person name="Thomas B.C."/>
            <person name="Sharon I."/>
            <person name="Castelle C.J."/>
            <person name="Singh A."/>
            <person name="Wilkins M.J."/>
            <person name="Williams K.H."/>
            <person name="Banfield J.F."/>
        </authorList>
    </citation>
    <scope>NUCLEOTIDE SEQUENCE [LARGE SCALE GENOMIC DNA]</scope>
</reference>
<comment type="caution">
    <text evidence="2">The sequence shown here is derived from an EMBL/GenBank/DDBJ whole genome shotgun (WGS) entry which is preliminary data.</text>
</comment>
<organism evidence="2 3">
    <name type="scientific">Candidatus Woesebacteria bacterium GW2011_GWB1_45_5</name>
    <dbReference type="NCBI Taxonomy" id="1618581"/>
    <lineage>
        <taxon>Bacteria</taxon>
        <taxon>Candidatus Woeseibacteriota</taxon>
    </lineage>
</organism>
<accession>A0A0G1QQ79</accession>
<feature type="transmembrane region" description="Helical" evidence="1">
    <location>
        <begin position="90"/>
        <end position="112"/>
    </location>
</feature>
<name>A0A0G1QQ79_9BACT</name>
<evidence type="ECO:0000313" key="2">
    <source>
        <dbReference type="EMBL" id="KKU10790.1"/>
    </source>
</evidence>
<keyword evidence="1" id="KW-1133">Transmembrane helix</keyword>
<protein>
    <submittedName>
        <fullName evidence="2">Uncharacterized protein</fullName>
    </submittedName>
</protein>
<feature type="transmembrane region" description="Helical" evidence="1">
    <location>
        <begin position="47"/>
        <end position="69"/>
    </location>
</feature>
<dbReference type="Proteomes" id="UP000034329">
    <property type="component" value="Unassembled WGS sequence"/>
</dbReference>
<evidence type="ECO:0000256" key="1">
    <source>
        <dbReference type="SAM" id="Phobius"/>
    </source>
</evidence>
<dbReference type="AlphaFoldDB" id="A0A0G1QQ79"/>
<proteinExistence type="predicted"/>
<sequence>MISPKSFAILFSAISLLDWATTAIAFYTLDGFYEMNLISRIALSRGIWGLFLLKVVGVFIVCFGYWFAYRELLSGKSVGFDRKAMEVARLSVVIFGLFITSAVVFSNFYILWVSS</sequence>
<keyword evidence="1" id="KW-0472">Membrane</keyword>